<name>A0ABX3H8H3_PAEBO</name>
<dbReference type="EMBL" id="MPTB01000023">
    <property type="protein sequence ID" value="OMD45945.1"/>
    <property type="molecule type" value="Genomic_DNA"/>
</dbReference>
<evidence type="ECO:0000313" key="1">
    <source>
        <dbReference type="EMBL" id="OMD45945.1"/>
    </source>
</evidence>
<dbReference type="Proteomes" id="UP000187412">
    <property type="component" value="Unassembled WGS sequence"/>
</dbReference>
<evidence type="ECO:0000313" key="2">
    <source>
        <dbReference type="Proteomes" id="UP000187412"/>
    </source>
</evidence>
<comment type="caution">
    <text evidence="1">The sequence shown here is derived from an EMBL/GenBank/DDBJ whole genome shotgun (WGS) entry which is preliminary data.</text>
</comment>
<keyword evidence="2" id="KW-1185">Reference proteome</keyword>
<dbReference type="RefSeq" id="WP_256718172.1">
    <property type="nucleotide sequence ID" value="NZ_MPTB01000023.1"/>
</dbReference>
<sequence length="74" mass="7946">MSDESHTNMNSTMLTSTVAIFIDQKINRHIFGIEIAPGSVGTIDTIFGLALSPVFVCCGPKHAQPIFAPLINTD</sequence>
<reference evidence="1 2" key="1">
    <citation type="submission" date="2016-10" db="EMBL/GenBank/DDBJ databases">
        <title>Paenibacillus species isolates.</title>
        <authorList>
            <person name="Beno S.M."/>
        </authorList>
    </citation>
    <scope>NUCLEOTIDE SEQUENCE [LARGE SCALE GENOMIC DNA]</scope>
    <source>
        <strain evidence="1 2">FSL H7-0744</strain>
    </source>
</reference>
<accession>A0ABX3H8H3</accession>
<proteinExistence type="predicted"/>
<gene>
    <name evidence="1" type="ORF">BSK56_18450</name>
</gene>
<organism evidence="1 2">
    <name type="scientific">Paenibacillus borealis</name>
    <dbReference type="NCBI Taxonomy" id="160799"/>
    <lineage>
        <taxon>Bacteria</taxon>
        <taxon>Bacillati</taxon>
        <taxon>Bacillota</taxon>
        <taxon>Bacilli</taxon>
        <taxon>Bacillales</taxon>
        <taxon>Paenibacillaceae</taxon>
        <taxon>Paenibacillus</taxon>
    </lineage>
</organism>
<protein>
    <submittedName>
        <fullName evidence="1">Uncharacterized protein</fullName>
    </submittedName>
</protein>